<dbReference type="KEGG" id="nps:KRR39_14470"/>
<dbReference type="CDD" id="cd00118">
    <property type="entry name" value="LysM"/>
    <property type="match status" value="1"/>
</dbReference>
<sequence length="238" mass="23095">MALVGTTTRALLLLAGGVAAAVGAWALAAAPLLRVADPLLADGPGALPRLDLPTVLAGGCAAALLACTGWLVATGALLVLARLGRLLAPGSPAWARLAETATRACPAVARGAVTALLGVAVGAAASTPARADVGGQVPGAAGLTGLALPDRATGAAPAAGARATGTGPVLVRPGDSLWSIAEGLLPAGAPDPAVDAGWRALHAANRGRIGPDPDLLRPGTRLVVPDLLTHAPHGEELP</sequence>
<dbReference type="RefSeq" id="WP_216937914.1">
    <property type="nucleotide sequence ID" value="NZ_CP077062.1"/>
</dbReference>
<evidence type="ECO:0000313" key="3">
    <source>
        <dbReference type="EMBL" id="QWZ06741.1"/>
    </source>
</evidence>
<gene>
    <name evidence="3" type="ORF">KRR39_14470</name>
</gene>
<protein>
    <submittedName>
        <fullName evidence="3">LysM peptidoglycan-binding domain-containing protein</fullName>
    </submittedName>
</protein>
<keyword evidence="1" id="KW-0812">Transmembrane</keyword>
<reference evidence="3" key="1">
    <citation type="submission" date="2021-06" db="EMBL/GenBank/DDBJ databases">
        <title>Complete genome sequence of Nocardioides sp. G188.</title>
        <authorList>
            <person name="Im W.-T."/>
        </authorList>
    </citation>
    <scope>NUCLEOTIDE SEQUENCE</scope>
    <source>
        <strain evidence="3">G188</strain>
    </source>
</reference>
<keyword evidence="1" id="KW-1133">Transmembrane helix</keyword>
<evidence type="ECO:0000256" key="1">
    <source>
        <dbReference type="SAM" id="Phobius"/>
    </source>
</evidence>
<proteinExistence type="predicted"/>
<feature type="transmembrane region" description="Helical" evidence="1">
    <location>
        <begin position="53"/>
        <end position="81"/>
    </location>
</feature>
<feature type="domain" description="LysM" evidence="2">
    <location>
        <begin position="171"/>
        <end position="225"/>
    </location>
</feature>
<keyword evidence="1" id="KW-0472">Membrane</keyword>
<dbReference type="Pfam" id="PF01476">
    <property type="entry name" value="LysM"/>
    <property type="match status" value="1"/>
</dbReference>
<dbReference type="InterPro" id="IPR018392">
    <property type="entry name" value="LysM"/>
</dbReference>
<evidence type="ECO:0000259" key="2">
    <source>
        <dbReference type="Pfam" id="PF01476"/>
    </source>
</evidence>
<accession>A0A975XYT8</accession>
<dbReference type="EMBL" id="CP077062">
    <property type="protein sequence ID" value="QWZ06741.1"/>
    <property type="molecule type" value="Genomic_DNA"/>
</dbReference>
<dbReference type="Proteomes" id="UP000683575">
    <property type="component" value="Chromosome"/>
</dbReference>
<keyword evidence="4" id="KW-1185">Reference proteome</keyword>
<dbReference type="AlphaFoldDB" id="A0A975XYT8"/>
<evidence type="ECO:0000313" key="4">
    <source>
        <dbReference type="Proteomes" id="UP000683575"/>
    </source>
</evidence>
<organism evidence="3 4">
    <name type="scientific">Nocardioides panacis</name>
    <dbReference type="NCBI Taxonomy" id="2849501"/>
    <lineage>
        <taxon>Bacteria</taxon>
        <taxon>Bacillati</taxon>
        <taxon>Actinomycetota</taxon>
        <taxon>Actinomycetes</taxon>
        <taxon>Propionibacteriales</taxon>
        <taxon>Nocardioidaceae</taxon>
        <taxon>Nocardioides</taxon>
    </lineage>
</organism>
<name>A0A975XYT8_9ACTN</name>